<reference evidence="6 7" key="1">
    <citation type="submission" date="2016-10" db="EMBL/GenBank/DDBJ databases">
        <authorList>
            <person name="de Groot N.N."/>
        </authorList>
    </citation>
    <scope>NUCLEOTIDE SEQUENCE [LARGE SCALE GENOMIC DNA]</scope>
    <source>
        <strain evidence="6 7">CGMCC 1.9109</strain>
    </source>
</reference>
<evidence type="ECO:0000256" key="2">
    <source>
        <dbReference type="ARBA" id="ARBA00022723"/>
    </source>
</evidence>
<dbReference type="Proteomes" id="UP000183685">
    <property type="component" value="Unassembled WGS sequence"/>
</dbReference>
<dbReference type="GO" id="GO:0015689">
    <property type="term" value="P:molybdate ion transport"/>
    <property type="evidence" value="ECO:0007669"/>
    <property type="project" value="InterPro"/>
</dbReference>
<evidence type="ECO:0000256" key="5">
    <source>
        <dbReference type="SAM" id="SignalP"/>
    </source>
</evidence>
<evidence type="ECO:0000313" key="7">
    <source>
        <dbReference type="Proteomes" id="UP000183685"/>
    </source>
</evidence>
<dbReference type="PANTHER" id="PTHR30632">
    <property type="entry name" value="MOLYBDATE-BINDING PERIPLASMIC PROTEIN"/>
    <property type="match status" value="1"/>
</dbReference>
<gene>
    <name evidence="6" type="ORF">SAMN04488071_0042</name>
</gene>
<evidence type="ECO:0000256" key="3">
    <source>
        <dbReference type="ARBA" id="ARBA00022729"/>
    </source>
</evidence>
<evidence type="ECO:0000313" key="6">
    <source>
        <dbReference type="EMBL" id="SDD21916.1"/>
    </source>
</evidence>
<evidence type="ECO:0000256" key="1">
    <source>
        <dbReference type="ARBA" id="ARBA00009175"/>
    </source>
</evidence>
<dbReference type="GO" id="GO:0046872">
    <property type="term" value="F:metal ion binding"/>
    <property type="evidence" value="ECO:0007669"/>
    <property type="project" value="UniProtKB-KW"/>
</dbReference>
<proteinExistence type="inferred from homology"/>
<dbReference type="InterPro" id="IPR044084">
    <property type="entry name" value="AvModA-like_subst-bd"/>
</dbReference>
<dbReference type="NCBIfam" id="TIGR01256">
    <property type="entry name" value="modA"/>
    <property type="match status" value="1"/>
</dbReference>
<dbReference type="InterPro" id="IPR050682">
    <property type="entry name" value="ModA/WtpA"/>
</dbReference>
<dbReference type="EMBL" id="FNAK01000001">
    <property type="protein sequence ID" value="SDD21916.1"/>
    <property type="molecule type" value="Genomic_DNA"/>
</dbReference>
<dbReference type="GO" id="GO:0030973">
    <property type="term" value="F:molybdate ion binding"/>
    <property type="evidence" value="ECO:0007669"/>
    <property type="project" value="InterPro"/>
</dbReference>
<accession>A0A1G6T089</accession>
<dbReference type="InterPro" id="IPR005950">
    <property type="entry name" value="ModA"/>
</dbReference>
<feature type="binding site" evidence="4">
    <location>
        <position position="165"/>
    </location>
    <ligand>
        <name>molybdate</name>
        <dbReference type="ChEBI" id="CHEBI:36264"/>
    </ligand>
</feature>
<dbReference type="CDD" id="cd13539">
    <property type="entry name" value="PBP2_AvModA"/>
    <property type="match status" value="1"/>
</dbReference>
<keyword evidence="3 5" id="KW-0732">Signal</keyword>
<dbReference type="PIRSF" id="PIRSF004846">
    <property type="entry name" value="ModA"/>
    <property type="match status" value="1"/>
</dbReference>
<dbReference type="Gene3D" id="3.40.190.10">
    <property type="entry name" value="Periplasmic binding protein-like II"/>
    <property type="match status" value="2"/>
</dbReference>
<dbReference type="SUPFAM" id="SSF53850">
    <property type="entry name" value="Periplasmic binding protein-like II"/>
    <property type="match status" value="1"/>
</dbReference>
<feature type="signal peptide" evidence="5">
    <location>
        <begin position="1"/>
        <end position="22"/>
    </location>
</feature>
<keyword evidence="2 4" id="KW-0479">Metal-binding</keyword>
<feature type="chain" id="PRO_5010299687" evidence="5">
    <location>
        <begin position="23"/>
        <end position="255"/>
    </location>
</feature>
<comment type="similarity">
    <text evidence="1">Belongs to the bacterial solute-binding protein ModA family.</text>
</comment>
<keyword evidence="7" id="KW-1185">Reference proteome</keyword>
<protein>
    <submittedName>
        <fullName evidence="6">Molybdate transport system substrate-binding protein</fullName>
    </submittedName>
</protein>
<dbReference type="Pfam" id="PF13531">
    <property type="entry name" value="SBP_bac_11"/>
    <property type="match status" value="1"/>
</dbReference>
<feature type="binding site" evidence="4">
    <location>
        <position position="59"/>
    </location>
    <ligand>
        <name>molybdate</name>
        <dbReference type="ChEBI" id="CHEBI:36264"/>
    </ligand>
</feature>
<dbReference type="AlphaFoldDB" id="A0A1G6T089"/>
<keyword evidence="4" id="KW-0500">Molybdenum</keyword>
<evidence type="ECO:0000256" key="4">
    <source>
        <dbReference type="PIRSR" id="PIRSR004846-1"/>
    </source>
</evidence>
<organism evidence="6 7">
    <name type="scientific">Kordiimonas lacus</name>
    <dbReference type="NCBI Taxonomy" id="637679"/>
    <lineage>
        <taxon>Bacteria</taxon>
        <taxon>Pseudomonadati</taxon>
        <taxon>Pseudomonadota</taxon>
        <taxon>Alphaproteobacteria</taxon>
        <taxon>Kordiimonadales</taxon>
        <taxon>Kordiimonadaceae</taxon>
        <taxon>Kordiimonas</taxon>
    </lineage>
</organism>
<dbReference type="STRING" id="637679.GCA_001550055_00846"/>
<name>A0A1G6T089_9PROT</name>
<sequence>MLMLRFAKLLLLLALLSGPAFAGDTRVAVATNFTHAARALTTAFERETGHRVRFSFGATGQLYAQISQGAPFDAFLAADQVRPQRAEVEGLAVRGSRFTYAMGALVLYGGNKRPVQEGTLATTAPDRLAIANPATAPYGAAALETLAAMGLLETYQERLVRGTNVAQAYQFIATGNAELGFVALAQVFDQAPTDYWLVPATLHRPIAQDAVLLTRGETNDAARAFLTFLQGPEARAIISRMGYHLPTAKGGASDG</sequence>
<dbReference type="PANTHER" id="PTHR30632:SF14">
    <property type="entry name" value="TUNGSTATE_MOLYBDATE_CHROMATE-BINDING PROTEIN MODA"/>
    <property type="match status" value="1"/>
</dbReference>